<evidence type="ECO:0000256" key="2">
    <source>
        <dbReference type="PROSITE-ProRule" id="PRU00335"/>
    </source>
</evidence>
<evidence type="ECO:0000313" key="4">
    <source>
        <dbReference type="EMBL" id="GFN06048.1"/>
    </source>
</evidence>
<feature type="domain" description="HTH tetR-type" evidence="3">
    <location>
        <begin position="85"/>
        <end position="145"/>
    </location>
</feature>
<accession>A0A7J0CUH1</accession>
<evidence type="ECO:0000259" key="3">
    <source>
        <dbReference type="PROSITE" id="PS50977"/>
    </source>
</evidence>
<dbReference type="InterPro" id="IPR001647">
    <property type="entry name" value="HTH_TetR"/>
</dbReference>
<comment type="caution">
    <text evidence="4">The sequence shown here is derived from an EMBL/GenBank/DDBJ whole genome shotgun (WGS) entry which is preliminary data.</text>
</comment>
<reference evidence="4 5" key="1">
    <citation type="submission" date="2020-05" db="EMBL/GenBank/DDBJ databases">
        <title>Whole genome shotgun sequence of Streptomyces microflavus NBRC 13062.</title>
        <authorList>
            <person name="Komaki H."/>
            <person name="Tamura T."/>
        </authorList>
    </citation>
    <scope>NUCLEOTIDE SEQUENCE [LARGE SCALE GENOMIC DNA]</scope>
    <source>
        <strain evidence="4 5">NBRC 13062</strain>
    </source>
</reference>
<dbReference type="PROSITE" id="PS50977">
    <property type="entry name" value="HTH_TETR_2"/>
    <property type="match status" value="1"/>
</dbReference>
<dbReference type="PANTHER" id="PTHR30055:SF226">
    <property type="entry name" value="HTH-TYPE TRANSCRIPTIONAL REGULATOR PKSA"/>
    <property type="match status" value="1"/>
</dbReference>
<name>A0A7J0CUH1_STRMI</name>
<dbReference type="PANTHER" id="PTHR30055">
    <property type="entry name" value="HTH-TYPE TRANSCRIPTIONAL REGULATOR RUTR"/>
    <property type="match status" value="1"/>
</dbReference>
<organism evidence="4 5">
    <name type="scientific">Streptomyces microflavus</name>
    <name type="common">Streptomyces lipmanii</name>
    <dbReference type="NCBI Taxonomy" id="1919"/>
    <lineage>
        <taxon>Bacteria</taxon>
        <taxon>Bacillati</taxon>
        <taxon>Actinomycetota</taxon>
        <taxon>Actinomycetes</taxon>
        <taxon>Kitasatosporales</taxon>
        <taxon>Streptomycetaceae</taxon>
        <taxon>Streptomyces</taxon>
    </lineage>
</organism>
<proteinExistence type="predicted"/>
<evidence type="ECO:0000256" key="1">
    <source>
        <dbReference type="ARBA" id="ARBA00023125"/>
    </source>
</evidence>
<gene>
    <name evidence="4" type="ORF">Smic_46040</name>
</gene>
<keyword evidence="1 2" id="KW-0238">DNA-binding</keyword>
<dbReference type="Gene3D" id="1.10.357.10">
    <property type="entry name" value="Tetracycline Repressor, domain 2"/>
    <property type="match status" value="1"/>
</dbReference>
<sequence length="237" mass="26033">MTLTPDPYVRVKPKVNRAGQKKRFGLTVFRRTGVARHSGGPRGEHNGAAVRAEVPRPSPAPCAEGGPVADGWAVQRTGPGDQARTQAREQLLDAARELYGVVGYRETSETDLCEAAGVTPEVLRQEYGTREGLLIALHNRVTTIGLRAMEAVLHSEGIDECSIADRVRRLFDAYVESVTRDPREARVTFVEVLGVSAVVDEHCKLWRALWTEFLTGRPSGRWSGGRRRTGTTASTSW</sequence>
<feature type="DNA-binding region" description="H-T-H motif" evidence="2">
    <location>
        <begin position="108"/>
        <end position="127"/>
    </location>
</feature>
<dbReference type="InterPro" id="IPR009057">
    <property type="entry name" value="Homeodomain-like_sf"/>
</dbReference>
<protein>
    <recommendedName>
        <fullName evidence="3">HTH tetR-type domain-containing protein</fullName>
    </recommendedName>
</protein>
<dbReference type="Pfam" id="PF00440">
    <property type="entry name" value="TetR_N"/>
    <property type="match status" value="1"/>
</dbReference>
<dbReference type="SUPFAM" id="SSF46689">
    <property type="entry name" value="Homeodomain-like"/>
    <property type="match status" value="1"/>
</dbReference>
<dbReference type="EMBL" id="BLWD01000001">
    <property type="protein sequence ID" value="GFN06048.1"/>
    <property type="molecule type" value="Genomic_DNA"/>
</dbReference>
<dbReference type="GO" id="GO:0003700">
    <property type="term" value="F:DNA-binding transcription factor activity"/>
    <property type="evidence" value="ECO:0007669"/>
    <property type="project" value="TreeGrafter"/>
</dbReference>
<dbReference type="InterPro" id="IPR050109">
    <property type="entry name" value="HTH-type_TetR-like_transc_reg"/>
</dbReference>
<dbReference type="Proteomes" id="UP000498740">
    <property type="component" value="Unassembled WGS sequence"/>
</dbReference>
<dbReference type="GO" id="GO:0000976">
    <property type="term" value="F:transcription cis-regulatory region binding"/>
    <property type="evidence" value="ECO:0007669"/>
    <property type="project" value="TreeGrafter"/>
</dbReference>
<dbReference type="AlphaFoldDB" id="A0A7J0CUH1"/>
<evidence type="ECO:0000313" key="5">
    <source>
        <dbReference type="Proteomes" id="UP000498740"/>
    </source>
</evidence>